<dbReference type="Proteomes" id="UP000183567">
    <property type="component" value="Unassembled WGS sequence"/>
</dbReference>
<comment type="caution">
    <text evidence="2">The sequence shown here is derived from an EMBL/GenBank/DDBJ whole genome shotgun (WGS) entry which is preliminary data.</text>
</comment>
<sequence length="465" mass="52327">MVTKGAQSIPAKEPPTMDAGPGDLNLDDIPEDYDELPRTLVQKDVVRFVEKPQRTAKGKKHAHLVMVEEPCNVISSVDSEEEFEVCEDSDAAKEVVEVLDFELEDREVAEYDDEDHMEINTGDVEINADDVEINLDAGDLDMELVVTLENDGQTSDSITGRATRLTSSMSVDISNHDSKRIKLKDMESAPLSMRANLKKDKLKNSHLPPGTHDDRKWHLVFLPSLIYWAGNSKYAWSIPDETLRSVLQDIYLAIYNRNGCFEDDSFGYHMATQRLHEWWAAFGSTTISILMAFFASMPQYNTQEARTEYADYQLHDSHFIYEDADNDDQLVRVDSFNEFGAPGYQTALALTAAAAERALTLVRDGLLITNDAEDSKKSHKIVPTHNEATNRMSNTGTQFSSGNWEADTMAYMKSVEELPYSRIQEIILHAEPFMRRPHHKVHTSSEASGSDAPIAPANPHSRIRI</sequence>
<gene>
    <name evidence="2" type="ORF">AZE42_11019</name>
</gene>
<feature type="non-terminal residue" evidence="2">
    <location>
        <position position="465"/>
    </location>
</feature>
<organism evidence="2 3">
    <name type="scientific">Rhizopogon vesiculosus</name>
    <dbReference type="NCBI Taxonomy" id="180088"/>
    <lineage>
        <taxon>Eukaryota</taxon>
        <taxon>Fungi</taxon>
        <taxon>Dikarya</taxon>
        <taxon>Basidiomycota</taxon>
        <taxon>Agaricomycotina</taxon>
        <taxon>Agaricomycetes</taxon>
        <taxon>Agaricomycetidae</taxon>
        <taxon>Boletales</taxon>
        <taxon>Suillineae</taxon>
        <taxon>Rhizopogonaceae</taxon>
        <taxon>Rhizopogon</taxon>
    </lineage>
</organism>
<accession>A0A1J8Q2I7</accession>
<reference evidence="2 3" key="1">
    <citation type="submission" date="2016-03" db="EMBL/GenBank/DDBJ databases">
        <title>Comparative genomics of the ectomycorrhizal sister species Rhizopogon vinicolor and Rhizopogon vesiculosus (Basidiomycota: Boletales) reveals a divergence of the mating type B locus.</title>
        <authorList>
            <person name="Mujic A.B."/>
            <person name="Kuo A."/>
            <person name="Tritt A."/>
            <person name="Lipzen A."/>
            <person name="Chen C."/>
            <person name="Johnson J."/>
            <person name="Sharma A."/>
            <person name="Barry K."/>
            <person name="Grigoriev I.V."/>
            <person name="Spatafora J.W."/>
        </authorList>
    </citation>
    <scope>NUCLEOTIDE SEQUENCE [LARGE SCALE GENOMIC DNA]</scope>
    <source>
        <strain evidence="2 3">AM-OR11-056</strain>
    </source>
</reference>
<evidence type="ECO:0000313" key="3">
    <source>
        <dbReference type="Proteomes" id="UP000183567"/>
    </source>
</evidence>
<feature type="region of interest" description="Disordered" evidence="1">
    <location>
        <begin position="437"/>
        <end position="465"/>
    </location>
</feature>
<feature type="region of interest" description="Disordered" evidence="1">
    <location>
        <begin position="1"/>
        <end position="31"/>
    </location>
</feature>
<dbReference type="OrthoDB" id="2755811at2759"/>
<name>A0A1J8Q2I7_9AGAM</name>
<keyword evidence="3" id="KW-1185">Reference proteome</keyword>
<evidence type="ECO:0000313" key="2">
    <source>
        <dbReference type="EMBL" id="OJA07945.1"/>
    </source>
</evidence>
<dbReference type="EMBL" id="LVVM01006494">
    <property type="protein sequence ID" value="OJA07945.1"/>
    <property type="molecule type" value="Genomic_DNA"/>
</dbReference>
<evidence type="ECO:0000256" key="1">
    <source>
        <dbReference type="SAM" id="MobiDB-lite"/>
    </source>
</evidence>
<protein>
    <submittedName>
        <fullName evidence="2">Uncharacterized protein</fullName>
    </submittedName>
</protein>
<proteinExistence type="predicted"/>
<dbReference type="AlphaFoldDB" id="A0A1J8Q2I7"/>